<dbReference type="Gene3D" id="3.90.850.10">
    <property type="entry name" value="Fumarylacetoacetase-like, C-terminal domain"/>
    <property type="match status" value="1"/>
</dbReference>
<dbReference type="Pfam" id="PF01557">
    <property type="entry name" value="FAA_hydrolase"/>
    <property type="match status" value="1"/>
</dbReference>
<evidence type="ECO:0000313" key="5">
    <source>
        <dbReference type="EMBL" id="MBA0127571.1"/>
    </source>
</evidence>
<name>A0A838AED2_9PSEU</name>
<organism evidence="5 6">
    <name type="scientific">Haloechinothrix aidingensis</name>
    <dbReference type="NCBI Taxonomy" id="2752311"/>
    <lineage>
        <taxon>Bacteria</taxon>
        <taxon>Bacillati</taxon>
        <taxon>Actinomycetota</taxon>
        <taxon>Actinomycetes</taxon>
        <taxon>Pseudonocardiales</taxon>
        <taxon>Pseudonocardiaceae</taxon>
        <taxon>Haloechinothrix</taxon>
    </lineage>
</organism>
<sequence>MKLATVRVGGKDRLAAVAEDDTVAVLSAATPTLDDIVRGGATVLDSLRKDLAYAERHSLDAVRLSAPLRWFNRDILCTGWNYWDHFEESSGRREGQDPAERPQHPTFFTKGPGTVVGPEGDLAHDPEISTKWDYEAEVALVIGRTGRSIPEKRAWEHVFGLCVANDVSQRDLQRRHGGQWLKGKSVDGTMPLGPWITTTDEIADPYDLTVRCAVNGVTLQEASTRQVAFGFERIIAELSWGMTLHAGDVVLTGTPSGVGNARDPQVFLRQGDEVVTEISGLGRLRNRVVPRDLSSYHG</sequence>
<keyword evidence="6" id="KW-1185">Reference proteome</keyword>
<evidence type="ECO:0000256" key="1">
    <source>
        <dbReference type="ARBA" id="ARBA00010211"/>
    </source>
</evidence>
<proteinExistence type="inferred from homology"/>
<dbReference type="InterPro" id="IPR011234">
    <property type="entry name" value="Fumarylacetoacetase-like_C"/>
</dbReference>
<gene>
    <name evidence="5" type="ORF">H0B56_18660</name>
</gene>
<feature type="region of interest" description="Disordered" evidence="3">
    <location>
        <begin position="89"/>
        <end position="115"/>
    </location>
</feature>
<comment type="caution">
    <text evidence="5">The sequence shown here is derived from an EMBL/GenBank/DDBJ whole genome shotgun (WGS) entry which is preliminary data.</text>
</comment>
<keyword evidence="5" id="KW-0378">Hydrolase</keyword>
<comment type="similarity">
    <text evidence="1">Belongs to the FAH family.</text>
</comment>
<dbReference type="SUPFAM" id="SSF56529">
    <property type="entry name" value="FAH"/>
    <property type="match status" value="1"/>
</dbReference>
<feature type="domain" description="Fumarylacetoacetase-like C-terminal" evidence="4">
    <location>
        <begin position="75"/>
        <end position="289"/>
    </location>
</feature>
<accession>A0A838AED2</accession>
<evidence type="ECO:0000256" key="2">
    <source>
        <dbReference type="ARBA" id="ARBA00022723"/>
    </source>
</evidence>
<dbReference type="FunFam" id="3.90.850.10:FF:000002">
    <property type="entry name" value="2-hydroxyhepta-2,4-diene-1,7-dioate isomerase"/>
    <property type="match status" value="1"/>
</dbReference>
<dbReference type="GO" id="GO:0016853">
    <property type="term" value="F:isomerase activity"/>
    <property type="evidence" value="ECO:0007669"/>
    <property type="project" value="UniProtKB-ARBA"/>
</dbReference>
<dbReference type="GO" id="GO:0019752">
    <property type="term" value="P:carboxylic acid metabolic process"/>
    <property type="evidence" value="ECO:0007669"/>
    <property type="project" value="UniProtKB-ARBA"/>
</dbReference>
<dbReference type="EMBL" id="JACCKD010000007">
    <property type="protein sequence ID" value="MBA0127571.1"/>
    <property type="molecule type" value="Genomic_DNA"/>
</dbReference>
<keyword evidence="2" id="KW-0479">Metal-binding</keyword>
<dbReference type="GO" id="GO:0016787">
    <property type="term" value="F:hydrolase activity"/>
    <property type="evidence" value="ECO:0007669"/>
    <property type="project" value="UniProtKB-KW"/>
</dbReference>
<evidence type="ECO:0000313" key="6">
    <source>
        <dbReference type="Proteomes" id="UP000582974"/>
    </source>
</evidence>
<dbReference type="InterPro" id="IPR051121">
    <property type="entry name" value="FAH"/>
</dbReference>
<dbReference type="InterPro" id="IPR036663">
    <property type="entry name" value="Fumarylacetoacetase_C_sf"/>
</dbReference>
<feature type="compositionally biased region" description="Basic and acidic residues" evidence="3">
    <location>
        <begin position="89"/>
        <end position="103"/>
    </location>
</feature>
<dbReference type="PANTHER" id="PTHR42796">
    <property type="entry name" value="FUMARYLACETOACETATE HYDROLASE DOMAIN-CONTAINING PROTEIN 2A-RELATED"/>
    <property type="match status" value="1"/>
</dbReference>
<protein>
    <submittedName>
        <fullName evidence="5">Fumarylacetoacetate hydrolase family protein</fullName>
    </submittedName>
</protein>
<reference evidence="5 6" key="1">
    <citation type="submission" date="2020-07" db="EMBL/GenBank/DDBJ databases">
        <title>Genome of Haloechinothrix sp.</title>
        <authorList>
            <person name="Tang S.-K."/>
            <person name="Yang L."/>
            <person name="Zhu W.-Y."/>
        </authorList>
    </citation>
    <scope>NUCLEOTIDE SEQUENCE [LARGE SCALE GENOMIC DNA]</scope>
    <source>
        <strain evidence="5 6">YIM 98757</strain>
    </source>
</reference>
<dbReference type="RefSeq" id="WP_180894383.1">
    <property type="nucleotide sequence ID" value="NZ_JACCKD010000007.1"/>
</dbReference>
<dbReference type="Proteomes" id="UP000582974">
    <property type="component" value="Unassembled WGS sequence"/>
</dbReference>
<evidence type="ECO:0000259" key="4">
    <source>
        <dbReference type="Pfam" id="PF01557"/>
    </source>
</evidence>
<dbReference type="GO" id="GO:0046872">
    <property type="term" value="F:metal ion binding"/>
    <property type="evidence" value="ECO:0007669"/>
    <property type="project" value="UniProtKB-KW"/>
</dbReference>
<dbReference type="PANTHER" id="PTHR42796:SF4">
    <property type="entry name" value="FUMARYLACETOACETATE HYDROLASE DOMAIN-CONTAINING PROTEIN 2A"/>
    <property type="match status" value="1"/>
</dbReference>
<evidence type="ECO:0000256" key="3">
    <source>
        <dbReference type="SAM" id="MobiDB-lite"/>
    </source>
</evidence>
<dbReference type="AlphaFoldDB" id="A0A838AED2"/>